<dbReference type="EMBL" id="LT670844">
    <property type="protein sequence ID" value="SHJ97814.1"/>
    <property type="molecule type" value="Genomic_DNA"/>
</dbReference>
<protein>
    <submittedName>
        <fullName evidence="2">Uncharacterized protein</fullName>
    </submittedName>
</protein>
<gene>
    <name evidence="2" type="ORF">SAMN05444159_2071</name>
</gene>
<sequence length="148" mass="16088">MRFSWTGLILAPLLVPVIFSATFSILAEGDGDPLLAFLTMLVLGCIVSYGSTILLFLPCLFLLSLDYQMTGFKVCLLGLVLGAVEFVSLALIAWGSRGPDLPIKNFFVFFLLWAAGPVTALFPLAGLITAGLYWWLGKRRTGRSVPVE</sequence>
<dbReference type="Proteomes" id="UP000189935">
    <property type="component" value="Chromosome I"/>
</dbReference>
<keyword evidence="1" id="KW-1133">Transmembrane helix</keyword>
<evidence type="ECO:0000256" key="1">
    <source>
        <dbReference type="SAM" id="Phobius"/>
    </source>
</evidence>
<proteinExistence type="predicted"/>
<feature type="transmembrane region" description="Helical" evidence="1">
    <location>
        <begin position="106"/>
        <end position="136"/>
    </location>
</feature>
<name>A0A1M6NQ63_9BRAD</name>
<evidence type="ECO:0000313" key="2">
    <source>
        <dbReference type="EMBL" id="SHJ97814.1"/>
    </source>
</evidence>
<reference evidence="2 3" key="1">
    <citation type="submission" date="2016-11" db="EMBL/GenBank/DDBJ databases">
        <authorList>
            <person name="Jaros S."/>
            <person name="Januszkiewicz K."/>
            <person name="Wedrychowicz H."/>
        </authorList>
    </citation>
    <scope>NUCLEOTIDE SEQUENCE [LARGE SCALE GENOMIC DNA]</scope>
    <source>
        <strain evidence="2 3">GAS499</strain>
    </source>
</reference>
<dbReference type="AlphaFoldDB" id="A0A1M6NQ63"/>
<organism evidence="2 3">
    <name type="scientific">Bradyrhizobium lablabi</name>
    <dbReference type="NCBI Taxonomy" id="722472"/>
    <lineage>
        <taxon>Bacteria</taxon>
        <taxon>Pseudomonadati</taxon>
        <taxon>Pseudomonadota</taxon>
        <taxon>Alphaproteobacteria</taxon>
        <taxon>Hyphomicrobiales</taxon>
        <taxon>Nitrobacteraceae</taxon>
        <taxon>Bradyrhizobium</taxon>
    </lineage>
</organism>
<keyword evidence="1" id="KW-0472">Membrane</keyword>
<keyword evidence="1" id="KW-0812">Transmembrane</keyword>
<evidence type="ECO:0000313" key="3">
    <source>
        <dbReference type="Proteomes" id="UP000189935"/>
    </source>
</evidence>
<feature type="transmembrane region" description="Helical" evidence="1">
    <location>
        <begin position="37"/>
        <end position="63"/>
    </location>
</feature>
<accession>A0A1M6NQ63</accession>
<feature type="transmembrane region" description="Helical" evidence="1">
    <location>
        <begin position="75"/>
        <end position="94"/>
    </location>
</feature>